<dbReference type="EMBL" id="CP012670">
    <property type="protein sequence ID" value="AUX22569.1"/>
    <property type="molecule type" value="Genomic_DNA"/>
</dbReference>
<reference evidence="2 3" key="1">
    <citation type="submission" date="2015-09" db="EMBL/GenBank/DDBJ databases">
        <title>Sorangium comparison.</title>
        <authorList>
            <person name="Zaburannyi N."/>
            <person name="Bunk B."/>
            <person name="Overmann J."/>
            <person name="Mueller R."/>
        </authorList>
    </citation>
    <scope>NUCLEOTIDE SEQUENCE [LARGE SCALE GENOMIC DNA]</scope>
    <source>
        <strain evidence="2 3">So ceGT47</strain>
    </source>
</reference>
<dbReference type="AlphaFoldDB" id="A0A4P2Q075"/>
<accession>A0A4P2Q075</accession>
<proteinExistence type="predicted"/>
<sequence>MRVGHGMITAALVGLFAACAGPVGGVGGGRDQTETPTHETVCEARCACAGCSAEDEALCSAEQEAAGERAEQAQCQDELAAYTECVRLEGRCVDGQHVTDACDDHAAALSRCLDAADPSCPTVNDGICDELQGTGRCPAGTDAADCRPRCPYTDDGVCDEPHGSGRCPAGTDTADCGSFCPSTDDGICDEPEGTRRCAEGTDERDCNRSSASECDLLRDCGDVSTGCTACAIEKGCSDELDACSSDDACIAFTQCAVTCYDDDDVCLGDCEARYPSGAALFATYTTCVTCDHCYISCGGALSC</sequence>
<feature type="signal peptide" evidence="1">
    <location>
        <begin position="1"/>
        <end position="20"/>
    </location>
</feature>
<keyword evidence="1" id="KW-0732">Signal</keyword>
<dbReference type="OrthoDB" id="5510440at2"/>
<protein>
    <submittedName>
        <fullName evidence="2">Latent transforming growth factor beta-binding protein</fullName>
    </submittedName>
</protein>
<dbReference type="Proteomes" id="UP000295781">
    <property type="component" value="Chromosome"/>
</dbReference>
<dbReference type="PROSITE" id="PS51257">
    <property type="entry name" value="PROKAR_LIPOPROTEIN"/>
    <property type="match status" value="1"/>
</dbReference>
<dbReference type="RefSeq" id="WP_129347712.1">
    <property type="nucleotide sequence ID" value="NZ_CP012670.1"/>
</dbReference>
<evidence type="ECO:0000313" key="3">
    <source>
        <dbReference type="Proteomes" id="UP000295781"/>
    </source>
</evidence>
<gene>
    <name evidence="2" type="ORF">SOCEGT47_030730</name>
</gene>
<evidence type="ECO:0000256" key="1">
    <source>
        <dbReference type="SAM" id="SignalP"/>
    </source>
</evidence>
<name>A0A4P2Q075_SORCE</name>
<feature type="chain" id="PRO_5020780978" evidence="1">
    <location>
        <begin position="21"/>
        <end position="303"/>
    </location>
</feature>
<evidence type="ECO:0000313" key="2">
    <source>
        <dbReference type="EMBL" id="AUX22569.1"/>
    </source>
</evidence>
<organism evidence="2 3">
    <name type="scientific">Sorangium cellulosum</name>
    <name type="common">Polyangium cellulosum</name>
    <dbReference type="NCBI Taxonomy" id="56"/>
    <lineage>
        <taxon>Bacteria</taxon>
        <taxon>Pseudomonadati</taxon>
        <taxon>Myxococcota</taxon>
        <taxon>Polyangia</taxon>
        <taxon>Polyangiales</taxon>
        <taxon>Polyangiaceae</taxon>
        <taxon>Sorangium</taxon>
    </lineage>
</organism>